<evidence type="ECO:0000313" key="4">
    <source>
        <dbReference type="Proteomes" id="UP000195141"/>
    </source>
</evidence>
<feature type="transmembrane region" description="Helical" evidence="1">
    <location>
        <begin position="157"/>
        <end position="176"/>
    </location>
</feature>
<dbReference type="RefSeq" id="WP_086347522.1">
    <property type="nucleotide sequence ID" value="NZ_CP147247.1"/>
</dbReference>
<sequence>MGKFRLWISPRFEENFINKQAQLGRKLVQISPFSLLVPLEIHYYKFEKTKDTYLFKNDMRHFKTKEEQVEYLQLMADDGWELFKGNYTPDYWGMQSYYFFRVNTDRDNDIYSDQTTKLINNYNVASYFLMVSLIFLFLCLIFPYYQNRPISDNLLSVLLSFIFPITAFVMFIASAVTRWMIRRKLKELAVTEGEI</sequence>
<keyword evidence="1" id="KW-1133">Transmembrane helix</keyword>
<feature type="transmembrane region" description="Helical" evidence="1">
    <location>
        <begin position="124"/>
        <end position="145"/>
    </location>
</feature>
<dbReference type="EMBL" id="NGMM01000001">
    <property type="protein sequence ID" value="OTP18547.1"/>
    <property type="molecule type" value="Genomic_DNA"/>
</dbReference>
<evidence type="ECO:0000313" key="2">
    <source>
        <dbReference type="EMBL" id="OTP18547.1"/>
    </source>
</evidence>
<name>A0A242KBV8_9ENTE</name>
<reference evidence="2" key="1">
    <citation type="submission" date="2017-05" db="EMBL/GenBank/DDBJ databases">
        <title>The Genome Sequence of Enterococcus sp. 9E7_DIV0242.</title>
        <authorList>
            <consortium name="The Broad Institute Genomics Platform"/>
            <consortium name="The Broad Institute Genomic Center for Infectious Diseases"/>
            <person name="Earl A."/>
            <person name="Manson A."/>
            <person name="Schwartman J."/>
            <person name="Gilmore M."/>
            <person name="Abouelleil A."/>
            <person name="Cao P."/>
            <person name="Chapman S."/>
            <person name="Cusick C."/>
            <person name="Shea T."/>
            <person name="Young S."/>
            <person name="Neafsey D."/>
            <person name="Nusbaum C."/>
            <person name="Birren B."/>
        </authorList>
    </citation>
    <scope>NUCLEOTIDE SEQUENCE [LARGE SCALE GENOMIC DNA]</scope>
    <source>
        <strain evidence="2">9E7_DIV0242</strain>
    </source>
</reference>
<protein>
    <recommendedName>
        <fullName evidence="5">DUF2812 domain-containing protein</fullName>
    </recommendedName>
</protein>
<evidence type="ECO:0000256" key="1">
    <source>
        <dbReference type="SAM" id="Phobius"/>
    </source>
</evidence>
<dbReference type="Pfam" id="PF11193">
    <property type="entry name" value="DUF2812"/>
    <property type="match status" value="1"/>
</dbReference>
<organism evidence="2">
    <name type="scientific">Candidatus Enterococcus clewellii</name>
    <dbReference type="NCBI Taxonomy" id="1834193"/>
    <lineage>
        <taxon>Bacteria</taxon>
        <taxon>Bacillati</taxon>
        <taxon>Bacillota</taxon>
        <taxon>Bacilli</taxon>
        <taxon>Lactobacillales</taxon>
        <taxon>Enterococcaceae</taxon>
        <taxon>Enterococcus</taxon>
    </lineage>
</organism>
<keyword evidence="4" id="KW-1185">Reference proteome</keyword>
<keyword evidence="1" id="KW-0812">Transmembrane</keyword>
<dbReference type="AlphaFoldDB" id="A0A242KBV8"/>
<keyword evidence="1" id="KW-0472">Membrane</keyword>
<gene>
    <name evidence="3" type="ORF">A5888_000312</name>
    <name evidence="2" type="ORF">A5888_000361</name>
</gene>
<accession>A0A242KBV8</accession>
<evidence type="ECO:0008006" key="5">
    <source>
        <dbReference type="Google" id="ProtNLM"/>
    </source>
</evidence>
<dbReference type="EMBL" id="CP147247">
    <property type="protein sequence ID" value="WYJ88593.1"/>
    <property type="molecule type" value="Genomic_DNA"/>
</dbReference>
<proteinExistence type="predicted"/>
<reference evidence="3" key="2">
    <citation type="submission" date="2017-05" db="EMBL/GenBank/DDBJ databases">
        <authorList>
            <consortium name="The Broad Institute Genomics Platform"/>
            <consortium name="The Broad Institute Genomic Center for Infectious Diseases"/>
            <person name="Earl A."/>
            <person name="Manson A."/>
            <person name="Schwartman J."/>
            <person name="Gilmore M."/>
            <person name="Abouelleil A."/>
            <person name="Cao P."/>
            <person name="Chapman S."/>
            <person name="Cusick C."/>
            <person name="Shea T."/>
            <person name="Young S."/>
            <person name="Neafsey D."/>
            <person name="Nusbaum C."/>
            <person name="Birren B."/>
        </authorList>
    </citation>
    <scope>NUCLEOTIDE SEQUENCE</scope>
    <source>
        <strain evidence="3">9E7_DIV0242</strain>
    </source>
</reference>
<dbReference type="OrthoDB" id="8757095at2"/>
<evidence type="ECO:0000313" key="3">
    <source>
        <dbReference type="EMBL" id="WYJ88593.1"/>
    </source>
</evidence>
<dbReference type="InterPro" id="IPR021359">
    <property type="entry name" value="DUF2812"/>
</dbReference>
<dbReference type="Proteomes" id="UP000195141">
    <property type="component" value="Chromosome"/>
</dbReference>
<reference evidence="3" key="3">
    <citation type="submission" date="2024-03" db="EMBL/GenBank/DDBJ databases">
        <title>The Genome Sequence of Enterococcus sp. DIV0242b.</title>
        <authorList>
            <consortium name="The Broad Institute Genomics Platform"/>
            <consortium name="The Broad Institute Microbial Omics Core"/>
            <consortium name="The Broad Institute Genomic Center for Infectious Diseases"/>
            <person name="Earl A."/>
            <person name="Manson A."/>
            <person name="Gilmore M."/>
            <person name="Schwartman J."/>
            <person name="Shea T."/>
            <person name="Abouelleil A."/>
            <person name="Cao P."/>
            <person name="Chapman S."/>
            <person name="Cusick C."/>
            <person name="Young S."/>
            <person name="Neafsey D."/>
            <person name="Nusbaum C."/>
            <person name="Birren B."/>
        </authorList>
    </citation>
    <scope>NUCLEOTIDE SEQUENCE</scope>
    <source>
        <strain evidence="3">9E7_DIV0242</strain>
    </source>
</reference>